<evidence type="ECO:0000313" key="8">
    <source>
        <dbReference type="EMBL" id="GIL88541.1"/>
    </source>
</evidence>
<accession>A0A8J4CTP0</accession>
<dbReference type="AlphaFoldDB" id="A0A8J4CTP0"/>
<dbReference type="Gene3D" id="1.50.40.10">
    <property type="entry name" value="Mitochondrial carrier domain"/>
    <property type="match status" value="2"/>
</dbReference>
<proteinExistence type="predicted"/>
<evidence type="ECO:0000256" key="3">
    <source>
        <dbReference type="ARBA" id="ARBA00022692"/>
    </source>
</evidence>
<evidence type="ECO:0000256" key="7">
    <source>
        <dbReference type="SAM" id="MobiDB-lite"/>
    </source>
</evidence>
<dbReference type="PANTHER" id="PTHR24089">
    <property type="entry name" value="SOLUTE CARRIER FAMILY 25"/>
    <property type="match status" value="1"/>
</dbReference>
<feature type="repeat" description="Solcar" evidence="6">
    <location>
        <begin position="599"/>
        <end position="686"/>
    </location>
</feature>
<dbReference type="InterPro" id="IPR002067">
    <property type="entry name" value="MCP"/>
</dbReference>
<feature type="compositionally biased region" description="Low complexity" evidence="7">
    <location>
        <begin position="322"/>
        <end position="335"/>
    </location>
</feature>
<comment type="caution">
    <text evidence="8">The sequence shown here is derived from an EMBL/GenBank/DDBJ whole genome shotgun (WGS) entry which is preliminary data.</text>
</comment>
<dbReference type="Proteomes" id="UP000747110">
    <property type="component" value="Unassembled WGS sequence"/>
</dbReference>
<evidence type="ECO:0000256" key="6">
    <source>
        <dbReference type="PROSITE-ProRule" id="PRU00282"/>
    </source>
</evidence>
<keyword evidence="5 6" id="KW-0472">Membrane</keyword>
<evidence type="ECO:0000256" key="1">
    <source>
        <dbReference type="ARBA" id="ARBA00004141"/>
    </source>
</evidence>
<evidence type="ECO:0000313" key="9">
    <source>
        <dbReference type="EMBL" id="GIM11870.1"/>
    </source>
</evidence>
<dbReference type="Proteomes" id="UP000722791">
    <property type="component" value="Unassembled WGS sequence"/>
</dbReference>
<comment type="subcellular location">
    <subcellularLocation>
        <location evidence="1">Membrane</location>
        <topology evidence="1">Multi-pass membrane protein</topology>
    </subcellularLocation>
</comment>
<dbReference type="InterPro" id="IPR023395">
    <property type="entry name" value="MCP_dom_sf"/>
</dbReference>
<reference evidence="8" key="1">
    <citation type="journal article" date="2021" name="Proc. Natl. Acad. Sci. U.S.A.">
        <title>Three genomes in the algal genus Volvox reveal the fate of a haploid sex-determining region after a transition to homothallism.</title>
        <authorList>
            <person name="Yamamoto K."/>
            <person name="Hamaji T."/>
            <person name="Kawai-Toyooka H."/>
            <person name="Matsuzaki R."/>
            <person name="Takahashi F."/>
            <person name="Nishimura Y."/>
            <person name="Kawachi M."/>
            <person name="Noguchi H."/>
            <person name="Minakuchi Y."/>
            <person name="Umen J.G."/>
            <person name="Toyoda A."/>
            <person name="Nozaki H."/>
        </authorList>
    </citation>
    <scope>NUCLEOTIDE SEQUENCE</scope>
    <source>
        <strain evidence="9">NIES-3785</strain>
        <strain evidence="8">NIES-3786</strain>
    </source>
</reference>
<dbReference type="GO" id="GO:0016020">
    <property type="term" value="C:membrane"/>
    <property type="evidence" value="ECO:0007669"/>
    <property type="project" value="UniProtKB-SubCell"/>
</dbReference>
<keyword evidence="10" id="KW-1185">Reference proteome</keyword>
<feature type="region of interest" description="Disordered" evidence="7">
    <location>
        <begin position="451"/>
        <end position="498"/>
    </location>
</feature>
<keyword evidence="2" id="KW-0813">Transport</keyword>
<evidence type="ECO:0000256" key="5">
    <source>
        <dbReference type="ARBA" id="ARBA00023136"/>
    </source>
</evidence>
<name>A0A8J4CTP0_9CHLO</name>
<feature type="repeat" description="Solcar" evidence="6">
    <location>
        <begin position="508"/>
        <end position="591"/>
    </location>
</feature>
<dbReference type="InterPro" id="IPR018108">
    <property type="entry name" value="MCP_transmembrane"/>
</dbReference>
<feature type="repeat" description="Solcar" evidence="6">
    <location>
        <begin position="793"/>
        <end position="887"/>
    </location>
</feature>
<dbReference type="SUPFAM" id="SSF103506">
    <property type="entry name" value="Mitochondrial carrier"/>
    <property type="match status" value="1"/>
</dbReference>
<dbReference type="EMBL" id="BNCP01000045">
    <property type="protein sequence ID" value="GIL88541.1"/>
    <property type="molecule type" value="Genomic_DNA"/>
</dbReference>
<dbReference type="PROSITE" id="PS50920">
    <property type="entry name" value="SOLCAR"/>
    <property type="match status" value="3"/>
</dbReference>
<dbReference type="GO" id="GO:0055085">
    <property type="term" value="P:transmembrane transport"/>
    <property type="evidence" value="ECO:0007669"/>
    <property type="project" value="InterPro"/>
</dbReference>
<evidence type="ECO:0000313" key="10">
    <source>
        <dbReference type="Proteomes" id="UP000747110"/>
    </source>
</evidence>
<dbReference type="EMBL" id="BNCQ01000041">
    <property type="protein sequence ID" value="GIM11870.1"/>
    <property type="molecule type" value="Genomic_DNA"/>
</dbReference>
<dbReference type="Pfam" id="PF00153">
    <property type="entry name" value="Mito_carr"/>
    <property type="match status" value="4"/>
</dbReference>
<keyword evidence="4" id="KW-0677">Repeat</keyword>
<gene>
    <name evidence="8" type="ORF">Vretifemale_16501</name>
    <name evidence="9" type="ORF">Vretimale_15341</name>
</gene>
<evidence type="ECO:0000256" key="4">
    <source>
        <dbReference type="ARBA" id="ARBA00022737"/>
    </source>
</evidence>
<dbReference type="OrthoDB" id="270584at2759"/>
<keyword evidence="3 6" id="KW-0812">Transmembrane</keyword>
<evidence type="ECO:0000256" key="2">
    <source>
        <dbReference type="ARBA" id="ARBA00022448"/>
    </source>
</evidence>
<dbReference type="PRINTS" id="PR00926">
    <property type="entry name" value="MITOCARRIER"/>
</dbReference>
<feature type="region of interest" description="Disordered" evidence="7">
    <location>
        <begin position="322"/>
        <end position="363"/>
    </location>
</feature>
<organism evidence="8 10">
    <name type="scientific">Volvox reticuliferus</name>
    <dbReference type="NCBI Taxonomy" id="1737510"/>
    <lineage>
        <taxon>Eukaryota</taxon>
        <taxon>Viridiplantae</taxon>
        <taxon>Chlorophyta</taxon>
        <taxon>core chlorophytes</taxon>
        <taxon>Chlorophyceae</taxon>
        <taxon>CS clade</taxon>
        <taxon>Chlamydomonadales</taxon>
        <taxon>Volvocaceae</taxon>
        <taxon>Volvox</taxon>
    </lineage>
</organism>
<sequence length="891" mass="94079">MARTTRFVAHGRCPSLGPSCDAVDSVLVYAQDDDQRTSFATESGLWRFNCPKQAGSTWRQTGFLFSIRLTDNSTDRAWLRNRSLWNDGSSAQPPADRPREGVRIFDSAFRRGILEQVGDQTLHVLLGPTVGDAPLSHDAKPAAEFGKTACSTGTASCAGSEEQRLALPRQICHSTSTRLSTNHSRIITDAATGLMEVLISQSKQVVVKLPAPFMAWIDPNHLQSRSVAKCSSTGKLTEDLLEPVKAPSSSARLQEPVGASSADAVEGSLPLARLHNACLASVAAALVHLPRIQVWGEQFQALPNICLRAWSLDLWRGCNTTQAPTQPAAQLQPPHQQHHHHHHQQQQQSNGGSAVPDEAYSAKQASVRTSSTLSWRSGSDALLSPASLALAAGATVGTHGSSTHPSSESSMGLLYNVDHTDPCCSSDSGICKSTQEVAGKQGRCSLMAAAGRARESPEAPAPSHRQVESAAAVGQAKQQGSYGEAGAEGQEERPQAEVARPKVFNNPIRYCKLLFAGAMSAVVSRTCVAPLERVKMDLLLKNGTGDAFTTAAQVLRTEGIGGFWKGNALNVLRTAPFKAVNFFSFDMYHTAFMALSGRDENVERFLAGACAGVTATLICFPLDVVRTRLMASVAGPRYGSGPFSTLSGILRNEGAAALYSGCLPAVIGMAPAGAVFYGVYDLLKHRHLEHLAAASSGGDGTHTTAAASSALDAVKATTQPQALTLDPVYTLLYGAMAGAASELIVYPLEVIRRKMQLQSMALANMRHTGGLHPLSHPHHHHGPLFGAAGGPASTGAAAAAGGRLAAAAHHHHYHMLPYHLGAQKMIATLSAAAVANSPGLARVAAAVTAILSTDGPRGFYSGLLPNMLQVLPSAALSYYTYDTLKTVLGAR</sequence>
<protein>
    <submittedName>
        <fullName evidence="8">Uncharacterized protein</fullName>
    </submittedName>
</protein>